<organism evidence="12 13">
    <name type="scientific">Camelus dromedarius</name>
    <name type="common">Dromedary</name>
    <name type="synonym">Arabian camel</name>
    <dbReference type="NCBI Taxonomy" id="9838"/>
    <lineage>
        <taxon>Eukaryota</taxon>
        <taxon>Metazoa</taxon>
        <taxon>Chordata</taxon>
        <taxon>Craniata</taxon>
        <taxon>Vertebrata</taxon>
        <taxon>Euteleostomi</taxon>
        <taxon>Mammalia</taxon>
        <taxon>Eutheria</taxon>
        <taxon>Laurasiatheria</taxon>
        <taxon>Artiodactyla</taxon>
        <taxon>Tylopoda</taxon>
        <taxon>Camelidae</taxon>
        <taxon>Camelus</taxon>
    </lineage>
</organism>
<feature type="domain" description="G-protein coupled receptors family 1 profile" evidence="11">
    <location>
        <begin position="41"/>
        <end position="119"/>
    </location>
</feature>
<dbReference type="Pfam" id="PF13853">
    <property type="entry name" value="7tm_4"/>
    <property type="match status" value="1"/>
</dbReference>
<evidence type="ECO:0000313" key="13">
    <source>
        <dbReference type="Proteomes" id="UP000299084"/>
    </source>
</evidence>
<dbReference type="InterPro" id="IPR000725">
    <property type="entry name" value="Olfact_rcpt"/>
</dbReference>
<dbReference type="PANTHER" id="PTHR26452">
    <property type="entry name" value="OLFACTORY RECEPTOR"/>
    <property type="match status" value="1"/>
</dbReference>
<dbReference type="AlphaFoldDB" id="A0A5N4C897"/>
<comment type="caution">
    <text evidence="12">The sequence shown here is derived from an EMBL/GenBank/DDBJ whole genome shotgun (WGS) entry which is preliminary data.</text>
</comment>
<evidence type="ECO:0000256" key="9">
    <source>
        <dbReference type="ARBA" id="ARBA00023224"/>
    </source>
</evidence>
<keyword evidence="13" id="KW-1185">Reference proteome</keyword>
<evidence type="ECO:0000256" key="8">
    <source>
        <dbReference type="ARBA" id="ARBA00023170"/>
    </source>
</evidence>
<dbReference type="PROSITE" id="PS50262">
    <property type="entry name" value="G_PROTEIN_RECEP_F1_2"/>
    <property type="match status" value="1"/>
</dbReference>
<keyword evidence="6" id="KW-0297">G-protein coupled receptor</keyword>
<evidence type="ECO:0000313" key="12">
    <source>
        <dbReference type="EMBL" id="KAB1255113.1"/>
    </source>
</evidence>
<evidence type="ECO:0000256" key="1">
    <source>
        <dbReference type="ARBA" id="ARBA00004651"/>
    </source>
</evidence>
<dbReference type="Gene3D" id="1.20.1070.10">
    <property type="entry name" value="Rhodopsin 7-helix transmembrane proteins"/>
    <property type="match status" value="1"/>
</dbReference>
<keyword evidence="8 12" id="KW-0675">Receptor</keyword>
<keyword evidence="3 10" id="KW-0812">Transmembrane</keyword>
<dbReference type="GO" id="GO:0004984">
    <property type="term" value="F:olfactory receptor activity"/>
    <property type="evidence" value="ECO:0007669"/>
    <property type="project" value="InterPro"/>
</dbReference>
<keyword evidence="4" id="KW-0716">Sensory transduction</keyword>
<evidence type="ECO:0000256" key="4">
    <source>
        <dbReference type="ARBA" id="ARBA00022725"/>
    </source>
</evidence>
<keyword evidence="4" id="KW-0552">Olfaction</keyword>
<dbReference type="EMBL" id="JWIN03000033">
    <property type="protein sequence ID" value="KAB1255113.1"/>
    <property type="molecule type" value="Genomic_DNA"/>
</dbReference>
<keyword evidence="7 10" id="KW-0472">Membrane</keyword>
<keyword evidence="9" id="KW-0807">Transducer</keyword>
<protein>
    <submittedName>
        <fullName evidence="12">Putative olfactory receptor 10D4</fullName>
    </submittedName>
</protein>
<proteinExistence type="predicted"/>
<accession>A0A5N4C897</accession>
<evidence type="ECO:0000256" key="3">
    <source>
        <dbReference type="ARBA" id="ARBA00022692"/>
    </source>
</evidence>
<comment type="subcellular location">
    <subcellularLocation>
        <location evidence="1">Cell membrane</location>
        <topology evidence="1">Multi-pass membrane protein</topology>
    </subcellularLocation>
</comment>
<keyword evidence="2" id="KW-1003">Cell membrane</keyword>
<evidence type="ECO:0000256" key="7">
    <source>
        <dbReference type="ARBA" id="ARBA00023136"/>
    </source>
</evidence>
<evidence type="ECO:0000256" key="2">
    <source>
        <dbReference type="ARBA" id="ARBA00022475"/>
    </source>
</evidence>
<feature type="transmembrane region" description="Helical" evidence="10">
    <location>
        <begin position="29"/>
        <end position="51"/>
    </location>
</feature>
<evidence type="ECO:0000256" key="6">
    <source>
        <dbReference type="ARBA" id="ARBA00023040"/>
    </source>
</evidence>
<dbReference type="Proteomes" id="UP000299084">
    <property type="component" value="Unassembled WGS sequence"/>
</dbReference>
<name>A0A5N4C897_CAMDR</name>
<keyword evidence="5 10" id="KW-1133">Transmembrane helix</keyword>
<sequence length="119" mass="12964">MEVKNHTSVKEFTLSGIPHAEGQQTVPSVVFLTFHLCALLGNPLILVAVMFDSCLHTPMYFFLCNLSVLDIGFSAVSTPKTFANLLVKNRVISLGGCASQVFCCHFLGCSECQLYTVMA</sequence>
<reference evidence="12 13" key="1">
    <citation type="journal article" date="2019" name="Mol. Ecol. Resour.">
        <title>Improving Illumina assemblies with Hi-C and long reads: an example with the North African dromedary.</title>
        <authorList>
            <person name="Elbers J.P."/>
            <person name="Rogers M.F."/>
            <person name="Perelman P.L."/>
            <person name="Proskuryakova A.A."/>
            <person name="Serdyukova N.A."/>
            <person name="Johnson W.E."/>
            <person name="Horin P."/>
            <person name="Corander J."/>
            <person name="Murphy D."/>
            <person name="Burger P.A."/>
        </authorList>
    </citation>
    <scope>NUCLEOTIDE SEQUENCE [LARGE SCALE GENOMIC DNA]</scope>
    <source>
        <strain evidence="12">Drom800</strain>
        <tissue evidence="12">Blood</tissue>
    </source>
</reference>
<gene>
    <name evidence="12" type="ORF">Cadr_000028816</name>
</gene>
<dbReference type="GO" id="GO:0005886">
    <property type="term" value="C:plasma membrane"/>
    <property type="evidence" value="ECO:0007669"/>
    <property type="project" value="UniProtKB-SubCell"/>
</dbReference>
<evidence type="ECO:0000256" key="5">
    <source>
        <dbReference type="ARBA" id="ARBA00022989"/>
    </source>
</evidence>
<evidence type="ECO:0000256" key="10">
    <source>
        <dbReference type="SAM" id="Phobius"/>
    </source>
</evidence>
<dbReference type="GO" id="GO:0004930">
    <property type="term" value="F:G protein-coupled receptor activity"/>
    <property type="evidence" value="ECO:0007669"/>
    <property type="project" value="UniProtKB-KW"/>
</dbReference>
<dbReference type="SUPFAM" id="SSF81321">
    <property type="entry name" value="Family A G protein-coupled receptor-like"/>
    <property type="match status" value="1"/>
</dbReference>
<dbReference type="InterPro" id="IPR017452">
    <property type="entry name" value="GPCR_Rhodpsn_7TM"/>
</dbReference>
<dbReference type="InterPro" id="IPR050516">
    <property type="entry name" value="Olfactory_GPCR"/>
</dbReference>
<evidence type="ECO:0000259" key="11">
    <source>
        <dbReference type="PROSITE" id="PS50262"/>
    </source>
</evidence>